<reference evidence="1" key="2">
    <citation type="journal article" date="2015" name="Fish Shellfish Immunol.">
        <title>Early steps in the European eel (Anguilla anguilla)-Vibrio vulnificus interaction in the gills: Role of the RtxA13 toxin.</title>
        <authorList>
            <person name="Callol A."/>
            <person name="Pajuelo D."/>
            <person name="Ebbesson L."/>
            <person name="Teles M."/>
            <person name="MacKenzie S."/>
            <person name="Amaro C."/>
        </authorList>
    </citation>
    <scope>NUCLEOTIDE SEQUENCE</scope>
</reference>
<dbReference type="EMBL" id="GBXM01097350">
    <property type="protein sequence ID" value="JAH11227.1"/>
    <property type="molecule type" value="Transcribed_RNA"/>
</dbReference>
<accession>A0A0E9Q401</accession>
<evidence type="ECO:0000313" key="1">
    <source>
        <dbReference type="EMBL" id="JAH11227.1"/>
    </source>
</evidence>
<organism evidence="1">
    <name type="scientific">Anguilla anguilla</name>
    <name type="common">European freshwater eel</name>
    <name type="synonym">Muraena anguilla</name>
    <dbReference type="NCBI Taxonomy" id="7936"/>
    <lineage>
        <taxon>Eukaryota</taxon>
        <taxon>Metazoa</taxon>
        <taxon>Chordata</taxon>
        <taxon>Craniata</taxon>
        <taxon>Vertebrata</taxon>
        <taxon>Euteleostomi</taxon>
        <taxon>Actinopterygii</taxon>
        <taxon>Neopterygii</taxon>
        <taxon>Teleostei</taxon>
        <taxon>Anguilliformes</taxon>
        <taxon>Anguillidae</taxon>
        <taxon>Anguilla</taxon>
    </lineage>
</organism>
<proteinExistence type="predicted"/>
<reference evidence="1" key="1">
    <citation type="submission" date="2014-11" db="EMBL/GenBank/DDBJ databases">
        <authorList>
            <person name="Amaro Gonzalez C."/>
        </authorList>
    </citation>
    <scope>NUCLEOTIDE SEQUENCE</scope>
</reference>
<dbReference type="AlphaFoldDB" id="A0A0E9Q401"/>
<sequence>MQGFCISSTWWEVPLPLLYSHINLYVQ</sequence>
<protein>
    <submittedName>
        <fullName evidence="1">Uncharacterized protein</fullName>
    </submittedName>
</protein>
<name>A0A0E9Q401_ANGAN</name>